<keyword evidence="1" id="KW-1133">Transmembrane helix</keyword>
<organism evidence="2 3">
    <name type="scientific">Youngiibacter fragilis 232.1</name>
    <dbReference type="NCBI Taxonomy" id="994573"/>
    <lineage>
        <taxon>Bacteria</taxon>
        <taxon>Bacillati</taxon>
        <taxon>Bacillota</taxon>
        <taxon>Clostridia</taxon>
        <taxon>Eubacteriales</taxon>
        <taxon>Clostridiaceae</taxon>
        <taxon>Youngiibacter</taxon>
    </lineage>
</organism>
<dbReference type="Proteomes" id="UP000017747">
    <property type="component" value="Unassembled WGS sequence"/>
</dbReference>
<evidence type="ECO:0000256" key="1">
    <source>
        <dbReference type="SAM" id="Phobius"/>
    </source>
</evidence>
<dbReference type="EMBL" id="AXUN02000223">
    <property type="protein sequence ID" value="ETA79151.1"/>
    <property type="molecule type" value="Genomic_DNA"/>
</dbReference>
<reference evidence="2 3" key="1">
    <citation type="journal article" date="2014" name="Genome Announc.">
        <title>Genome Sequence of Youngiibacter fragilis, the Type Strain of the Genus Youngiibacter.</title>
        <authorList>
            <person name="Wawrik C.B."/>
            <person name="Callaghan A.V."/>
            <person name="Stamps B.W."/>
            <person name="Wawrik B."/>
        </authorList>
    </citation>
    <scope>NUCLEOTIDE SEQUENCE [LARGE SCALE GENOMIC DNA]</scope>
    <source>
        <strain evidence="2 3">232.1</strain>
    </source>
</reference>
<feature type="transmembrane region" description="Helical" evidence="1">
    <location>
        <begin position="12"/>
        <end position="36"/>
    </location>
</feature>
<comment type="caution">
    <text evidence="2">The sequence shown here is derived from an EMBL/GenBank/DDBJ whole genome shotgun (WGS) entry which is preliminary data.</text>
</comment>
<protein>
    <submittedName>
        <fullName evidence="2">Uncharacterized protein</fullName>
    </submittedName>
</protein>
<feature type="transmembrane region" description="Helical" evidence="1">
    <location>
        <begin position="42"/>
        <end position="60"/>
    </location>
</feature>
<evidence type="ECO:0000313" key="2">
    <source>
        <dbReference type="EMBL" id="ETA79151.1"/>
    </source>
</evidence>
<keyword evidence="3" id="KW-1185">Reference proteome</keyword>
<gene>
    <name evidence="2" type="ORF">T472_0218275</name>
</gene>
<keyword evidence="1" id="KW-0472">Membrane</keyword>
<keyword evidence="1" id="KW-0812">Transmembrane</keyword>
<evidence type="ECO:0000313" key="3">
    <source>
        <dbReference type="Proteomes" id="UP000017747"/>
    </source>
</evidence>
<accession>V7I1J8</accession>
<dbReference type="AlphaFoldDB" id="V7I1J8"/>
<sequence>MIRFFKLSSQLARYLFYAMAVYFIGILTSIAIGYFKFASNDLPMYFLMAASGIALLSFLLDDAANLTERFSSRNAETSIKPEAENQGDE</sequence>
<name>V7I1J8_9CLOT</name>
<dbReference type="RefSeq" id="WP_023387465.1">
    <property type="nucleotide sequence ID" value="NZ_AXUN02000223.1"/>
</dbReference>
<proteinExistence type="predicted"/>